<evidence type="ECO:0000256" key="2">
    <source>
        <dbReference type="PROSITE-ProRule" id="PRU00169"/>
    </source>
</evidence>
<dbReference type="PANTHER" id="PTHR44591">
    <property type="entry name" value="STRESS RESPONSE REGULATOR PROTEIN 1"/>
    <property type="match status" value="1"/>
</dbReference>
<dbReference type="RefSeq" id="WP_075803472.1">
    <property type="nucleotide sequence ID" value="NZ_MKZO01000021.1"/>
</dbReference>
<organism evidence="4 5">
    <name type="scientific">Pseudomonas putida</name>
    <name type="common">Arthrobacter siderocapsulatus</name>
    <dbReference type="NCBI Taxonomy" id="303"/>
    <lineage>
        <taxon>Bacteria</taxon>
        <taxon>Pseudomonadati</taxon>
        <taxon>Pseudomonadota</taxon>
        <taxon>Gammaproteobacteria</taxon>
        <taxon>Pseudomonadales</taxon>
        <taxon>Pseudomonadaceae</taxon>
        <taxon>Pseudomonas</taxon>
    </lineage>
</organism>
<evidence type="ECO:0000256" key="1">
    <source>
        <dbReference type="ARBA" id="ARBA00022553"/>
    </source>
</evidence>
<feature type="modified residue" description="4-aspartylphosphate" evidence="2">
    <location>
        <position position="61"/>
    </location>
</feature>
<proteinExistence type="predicted"/>
<evidence type="ECO:0000259" key="3">
    <source>
        <dbReference type="PROSITE" id="PS50110"/>
    </source>
</evidence>
<reference evidence="4 5" key="1">
    <citation type="submission" date="2016-10" db="EMBL/GenBank/DDBJ databases">
        <title>Genome Sequence of Pseudomonas putida GM4FR.</title>
        <authorList>
            <person name="Poehlein A."/>
            <person name="Wemheuer F."/>
            <person name="Hollensteiner J."/>
            <person name="Wemheuer B."/>
        </authorList>
    </citation>
    <scope>NUCLEOTIDE SEQUENCE [LARGE SCALE GENOMIC DNA]</scope>
    <source>
        <strain evidence="4 5">GM4FR</strain>
    </source>
</reference>
<dbReference type="InterPro" id="IPR001789">
    <property type="entry name" value="Sig_transdc_resp-reg_receiver"/>
</dbReference>
<feature type="domain" description="Response regulatory" evidence="3">
    <location>
        <begin position="3"/>
        <end position="126"/>
    </location>
</feature>
<dbReference type="AlphaFoldDB" id="A0A1Q9R5B2"/>
<protein>
    <recommendedName>
        <fullName evidence="3">Response regulatory domain-containing protein</fullName>
    </recommendedName>
</protein>
<evidence type="ECO:0000313" key="5">
    <source>
        <dbReference type="Proteomes" id="UP000186736"/>
    </source>
</evidence>
<name>A0A1Q9R5B2_PSEPU</name>
<dbReference type="InterPro" id="IPR050595">
    <property type="entry name" value="Bact_response_regulator"/>
</dbReference>
<gene>
    <name evidence="4" type="ORF">PSEMO_25500</name>
</gene>
<dbReference type="Pfam" id="PF00072">
    <property type="entry name" value="Response_reg"/>
    <property type="match status" value="1"/>
</dbReference>
<dbReference type="Gene3D" id="3.40.50.2300">
    <property type="match status" value="1"/>
</dbReference>
<dbReference type="EMBL" id="MKZO01000021">
    <property type="protein sequence ID" value="OLS62600.1"/>
    <property type="molecule type" value="Genomic_DNA"/>
</dbReference>
<accession>A0A1Q9R5B2</accession>
<sequence length="131" mass="14043">MSTVLVVDDEYVICDILGFALEDAGYRVEKASNGEKALETLTAGLAAQPPGDARIELLITDYMMPVMNGEELARALRAEPSLQALPIILMSGAQASIGRENPGLFDGVLDKPFDTELLIAMVQQLLPLPGE</sequence>
<dbReference type="SMART" id="SM00448">
    <property type="entry name" value="REC"/>
    <property type="match status" value="1"/>
</dbReference>
<dbReference type="InterPro" id="IPR011006">
    <property type="entry name" value="CheY-like_superfamily"/>
</dbReference>
<keyword evidence="1 2" id="KW-0597">Phosphoprotein</keyword>
<evidence type="ECO:0000313" key="4">
    <source>
        <dbReference type="EMBL" id="OLS62600.1"/>
    </source>
</evidence>
<dbReference type="PROSITE" id="PS50110">
    <property type="entry name" value="RESPONSE_REGULATORY"/>
    <property type="match status" value="1"/>
</dbReference>
<dbReference type="Proteomes" id="UP000186736">
    <property type="component" value="Unassembled WGS sequence"/>
</dbReference>
<dbReference type="PANTHER" id="PTHR44591:SF3">
    <property type="entry name" value="RESPONSE REGULATORY DOMAIN-CONTAINING PROTEIN"/>
    <property type="match status" value="1"/>
</dbReference>
<dbReference type="SUPFAM" id="SSF52172">
    <property type="entry name" value="CheY-like"/>
    <property type="match status" value="1"/>
</dbReference>
<dbReference type="GO" id="GO:0000160">
    <property type="term" value="P:phosphorelay signal transduction system"/>
    <property type="evidence" value="ECO:0007669"/>
    <property type="project" value="InterPro"/>
</dbReference>
<dbReference type="OrthoDB" id="9800897at2"/>
<comment type="caution">
    <text evidence="4">The sequence shown here is derived from an EMBL/GenBank/DDBJ whole genome shotgun (WGS) entry which is preliminary data.</text>
</comment>